<dbReference type="PANTHER" id="PTHR24252">
    <property type="entry name" value="ACROSIN-RELATED"/>
    <property type="match status" value="1"/>
</dbReference>
<evidence type="ECO:0000259" key="7">
    <source>
        <dbReference type="PROSITE" id="PS50240"/>
    </source>
</evidence>
<dbReference type="GO" id="GO:0004252">
    <property type="term" value="F:serine-type endopeptidase activity"/>
    <property type="evidence" value="ECO:0007669"/>
    <property type="project" value="InterPro"/>
</dbReference>
<dbReference type="EnsemblMetazoa" id="XM_019915524.1">
    <property type="protein sequence ID" value="XP_019771083.1"/>
    <property type="gene ID" value="LOC109545046"/>
</dbReference>
<dbReference type="Gene3D" id="2.40.10.10">
    <property type="entry name" value="Trypsin-like serine proteases"/>
    <property type="match status" value="1"/>
</dbReference>
<evidence type="ECO:0000256" key="6">
    <source>
        <dbReference type="SAM" id="SignalP"/>
    </source>
</evidence>
<reference evidence="9" key="1">
    <citation type="journal article" date="2013" name="Genome Biol.">
        <title>Draft genome of the mountain pine beetle, Dendroctonus ponderosae Hopkins, a major forest pest.</title>
        <authorList>
            <person name="Keeling C.I."/>
            <person name="Yuen M.M."/>
            <person name="Liao N.Y."/>
            <person name="Docking T.R."/>
            <person name="Chan S.K."/>
            <person name="Taylor G.A."/>
            <person name="Palmquist D.L."/>
            <person name="Jackman S.D."/>
            <person name="Nguyen A."/>
            <person name="Li M."/>
            <person name="Henderson H."/>
            <person name="Janes J.K."/>
            <person name="Zhao Y."/>
            <person name="Pandoh P."/>
            <person name="Moore R."/>
            <person name="Sperling F.A."/>
            <person name="Huber D.P."/>
            <person name="Birol I."/>
            <person name="Jones S.J."/>
            <person name="Bohlmann J."/>
        </authorList>
    </citation>
    <scope>NUCLEOTIDE SEQUENCE</scope>
</reference>
<evidence type="ECO:0000256" key="3">
    <source>
        <dbReference type="ARBA" id="ARBA00023180"/>
    </source>
</evidence>
<feature type="region of interest" description="Disordered" evidence="5">
    <location>
        <begin position="18"/>
        <end position="102"/>
    </location>
</feature>
<keyword evidence="9" id="KW-1185">Reference proteome</keyword>
<dbReference type="FunFam" id="2.40.10.10:FF:000028">
    <property type="entry name" value="Serine protease easter"/>
    <property type="match status" value="1"/>
</dbReference>
<feature type="domain" description="Peptidase S1" evidence="7">
    <location>
        <begin position="165"/>
        <end position="352"/>
    </location>
</feature>
<accession>A0AAR5QCX8</accession>
<dbReference type="Pfam" id="PF00089">
    <property type="entry name" value="Trypsin"/>
    <property type="match status" value="1"/>
</dbReference>
<comment type="similarity">
    <text evidence="4">Belongs to the peptidase S1 family. CLIP subfamily.</text>
</comment>
<dbReference type="GO" id="GO:0006508">
    <property type="term" value="P:proteolysis"/>
    <property type="evidence" value="ECO:0007669"/>
    <property type="project" value="InterPro"/>
</dbReference>
<dbReference type="Proteomes" id="UP000019118">
    <property type="component" value="Unassembled WGS sequence"/>
</dbReference>
<proteinExistence type="inferred from homology"/>
<dbReference type="AlphaFoldDB" id="A0AAR5QCX8"/>
<feature type="chain" id="PRO_5043613803" description="Peptidase S1 domain-containing protein" evidence="6">
    <location>
        <begin position="23"/>
        <end position="391"/>
    </location>
</feature>
<name>A0AAR5QCX8_DENPD</name>
<feature type="compositionally biased region" description="Low complexity" evidence="5">
    <location>
        <begin position="34"/>
        <end position="73"/>
    </location>
</feature>
<keyword evidence="3" id="KW-0325">Glycoprotein</keyword>
<dbReference type="CDD" id="cd00190">
    <property type="entry name" value="Tryp_SPc"/>
    <property type="match status" value="1"/>
</dbReference>
<dbReference type="InterPro" id="IPR001314">
    <property type="entry name" value="Peptidase_S1A"/>
</dbReference>
<dbReference type="PROSITE" id="PS00134">
    <property type="entry name" value="TRYPSIN_HIS"/>
    <property type="match status" value="1"/>
</dbReference>
<feature type="compositionally biased region" description="Low complexity" evidence="5">
    <location>
        <begin position="81"/>
        <end position="102"/>
    </location>
</feature>
<evidence type="ECO:0000256" key="2">
    <source>
        <dbReference type="ARBA" id="ARBA00023157"/>
    </source>
</evidence>
<dbReference type="InterPro" id="IPR018114">
    <property type="entry name" value="TRYPSIN_HIS"/>
</dbReference>
<evidence type="ECO:0000256" key="1">
    <source>
        <dbReference type="ARBA" id="ARBA00022729"/>
    </source>
</evidence>
<dbReference type="PROSITE" id="PS50240">
    <property type="entry name" value="TRYPSIN_DOM"/>
    <property type="match status" value="1"/>
</dbReference>
<dbReference type="SUPFAM" id="SSF50494">
    <property type="entry name" value="Trypsin-like serine proteases"/>
    <property type="match status" value="1"/>
</dbReference>
<dbReference type="SMART" id="SM00020">
    <property type="entry name" value="Tryp_SPc"/>
    <property type="match status" value="1"/>
</dbReference>
<sequence>MKFKEFCKIFGIFVSANLVASGSPPSGSNPPNEPASTSPSTVTSPTRRGQRNNTSSGSRPTGGSTGSNSPTGSDSASNQSPPNGAAPPDGQPPDGLAPPLLGNIVAAPGWNQLPEPIDRSDSIVVSAEEIDQTANMFDRICEMYHSRVTRIPNQTPKSGNPVVMIFGGTNSEEKEFPHMAALGYGDPNARRWLCGGSLISENFVLTAAHCISTSTLGNVRYVKFGSLSEVQNSPSTQLRNVVRTTTYPHYDPVTHYNDIALIQLDKPVDINSYVIPICLFSSNNYEDRNVRWGKTESGSSSLTLQKVGLELFTQAECQEVYKVVSEEQLPLGIQQSIQLCAGSHSESKDTCQEVEEVLKVGESIESIRKETTRDIISPISDRDWDTYLKNF</sequence>
<dbReference type="InterPro" id="IPR009003">
    <property type="entry name" value="Peptidase_S1_PA"/>
</dbReference>
<feature type="signal peptide" evidence="6">
    <location>
        <begin position="1"/>
        <end position="22"/>
    </location>
</feature>
<organism evidence="8 9">
    <name type="scientific">Dendroctonus ponderosae</name>
    <name type="common">Mountain pine beetle</name>
    <dbReference type="NCBI Taxonomy" id="77166"/>
    <lineage>
        <taxon>Eukaryota</taxon>
        <taxon>Metazoa</taxon>
        <taxon>Ecdysozoa</taxon>
        <taxon>Arthropoda</taxon>
        <taxon>Hexapoda</taxon>
        <taxon>Insecta</taxon>
        <taxon>Pterygota</taxon>
        <taxon>Neoptera</taxon>
        <taxon>Endopterygota</taxon>
        <taxon>Coleoptera</taxon>
        <taxon>Polyphaga</taxon>
        <taxon>Cucujiformia</taxon>
        <taxon>Curculionidae</taxon>
        <taxon>Scolytinae</taxon>
        <taxon>Dendroctonus</taxon>
    </lineage>
</organism>
<protein>
    <recommendedName>
        <fullName evidence="7">Peptidase S1 domain-containing protein</fullName>
    </recommendedName>
</protein>
<dbReference type="PANTHER" id="PTHR24252:SF7">
    <property type="entry name" value="HYALIN"/>
    <property type="match status" value="1"/>
</dbReference>
<dbReference type="InterPro" id="IPR043504">
    <property type="entry name" value="Peptidase_S1_PA_chymotrypsin"/>
</dbReference>
<dbReference type="PRINTS" id="PR00722">
    <property type="entry name" value="CHYMOTRYPSIN"/>
</dbReference>
<keyword evidence="2" id="KW-1015">Disulfide bond</keyword>
<evidence type="ECO:0000313" key="9">
    <source>
        <dbReference type="Proteomes" id="UP000019118"/>
    </source>
</evidence>
<evidence type="ECO:0000256" key="5">
    <source>
        <dbReference type="SAM" id="MobiDB-lite"/>
    </source>
</evidence>
<dbReference type="InterPro" id="IPR001254">
    <property type="entry name" value="Trypsin_dom"/>
</dbReference>
<evidence type="ECO:0000256" key="4">
    <source>
        <dbReference type="ARBA" id="ARBA00024195"/>
    </source>
</evidence>
<reference evidence="8" key="2">
    <citation type="submission" date="2024-08" db="UniProtKB">
        <authorList>
            <consortium name="EnsemblMetazoa"/>
        </authorList>
    </citation>
    <scope>IDENTIFICATION</scope>
</reference>
<evidence type="ECO:0000313" key="8">
    <source>
        <dbReference type="EnsemblMetazoa" id="XP_019771083.1"/>
    </source>
</evidence>
<keyword evidence="1 6" id="KW-0732">Signal</keyword>